<reference evidence="2" key="1">
    <citation type="submission" date="2020-06" db="EMBL/GenBank/DDBJ databases">
        <title>Draft genome of Bugula neritina, a colonial animal packing powerful symbionts and potential medicines.</title>
        <authorList>
            <person name="Rayko M."/>
        </authorList>
    </citation>
    <scope>NUCLEOTIDE SEQUENCE [LARGE SCALE GENOMIC DNA]</scope>
    <source>
        <strain evidence="2">Kwan_BN1</strain>
    </source>
</reference>
<comment type="caution">
    <text evidence="2">The sequence shown here is derived from an EMBL/GenBank/DDBJ whole genome shotgun (WGS) entry which is preliminary data.</text>
</comment>
<dbReference type="Proteomes" id="UP000593567">
    <property type="component" value="Unassembled WGS sequence"/>
</dbReference>
<keyword evidence="1" id="KW-0472">Membrane</keyword>
<proteinExistence type="predicted"/>
<sequence length="70" mass="7778">MQVNILACRNAVKISWNLCIVPLCAATKILATFALSIRLVCNLYTLVWMLRSCPIWSANILSSFSGGFRT</sequence>
<name>A0A7J7K8N0_BUGNE</name>
<keyword evidence="1" id="KW-1133">Transmembrane helix</keyword>
<accession>A0A7J7K8N0</accession>
<keyword evidence="1" id="KW-0812">Transmembrane</keyword>
<dbReference type="EMBL" id="VXIV02000955">
    <property type="protein sequence ID" value="KAF6034992.1"/>
    <property type="molecule type" value="Genomic_DNA"/>
</dbReference>
<keyword evidence="3" id="KW-1185">Reference proteome</keyword>
<gene>
    <name evidence="2" type="ORF">EB796_006701</name>
</gene>
<dbReference type="AlphaFoldDB" id="A0A7J7K8N0"/>
<evidence type="ECO:0000313" key="3">
    <source>
        <dbReference type="Proteomes" id="UP000593567"/>
    </source>
</evidence>
<evidence type="ECO:0000313" key="2">
    <source>
        <dbReference type="EMBL" id="KAF6034992.1"/>
    </source>
</evidence>
<evidence type="ECO:0000256" key="1">
    <source>
        <dbReference type="SAM" id="Phobius"/>
    </source>
</evidence>
<protein>
    <submittedName>
        <fullName evidence="2">Uncharacterized protein</fullName>
    </submittedName>
</protein>
<feature type="transmembrane region" description="Helical" evidence="1">
    <location>
        <begin position="20"/>
        <end position="41"/>
    </location>
</feature>
<organism evidence="2 3">
    <name type="scientific">Bugula neritina</name>
    <name type="common">Brown bryozoan</name>
    <name type="synonym">Sertularia neritina</name>
    <dbReference type="NCBI Taxonomy" id="10212"/>
    <lineage>
        <taxon>Eukaryota</taxon>
        <taxon>Metazoa</taxon>
        <taxon>Spiralia</taxon>
        <taxon>Lophotrochozoa</taxon>
        <taxon>Bryozoa</taxon>
        <taxon>Gymnolaemata</taxon>
        <taxon>Cheilostomatida</taxon>
        <taxon>Flustrina</taxon>
        <taxon>Buguloidea</taxon>
        <taxon>Bugulidae</taxon>
        <taxon>Bugula</taxon>
    </lineage>
</organism>